<dbReference type="STRING" id="1435349.PW52_08510"/>
<comment type="caution">
    <text evidence="1">The sequence shown here is derived from an EMBL/GenBank/DDBJ whole genome shotgun (WGS) entry which is preliminary data.</text>
</comment>
<evidence type="ECO:0000313" key="1">
    <source>
        <dbReference type="EMBL" id="KJD35767.1"/>
    </source>
</evidence>
<dbReference type="EMBL" id="JTDW01000005">
    <property type="protein sequence ID" value="KJD35767.1"/>
    <property type="molecule type" value="Genomic_DNA"/>
</dbReference>
<gene>
    <name evidence="1" type="ORF">PW52_08510</name>
</gene>
<accession>A0A0D7WDH0</accession>
<evidence type="ECO:0000313" key="2">
    <source>
        <dbReference type="Proteomes" id="UP000032578"/>
    </source>
</evidence>
<dbReference type="SUPFAM" id="SSF47226">
    <property type="entry name" value="Histidine-containing phosphotransfer domain, HPT domain"/>
    <property type="match status" value="1"/>
</dbReference>
<reference evidence="1 2" key="1">
    <citation type="submission" date="2014-11" db="EMBL/GenBank/DDBJ databases">
        <title>Tamlana sedimentorum sp. nov., isolated from shallow sand sediments of the Sea of Japan.</title>
        <authorList>
            <person name="Romanenko L.A."/>
        </authorList>
    </citation>
    <scope>NUCLEOTIDE SEQUENCE [LARGE SCALE GENOMIC DNA]</scope>
    <source>
        <strain evidence="1 2">JCM 19808</strain>
    </source>
</reference>
<name>A0A0D7WDH0_9FLAO</name>
<dbReference type="InterPro" id="IPR036641">
    <property type="entry name" value="HPT_dom_sf"/>
</dbReference>
<dbReference type="Gene3D" id="1.20.120.160">
    <property type="entry name" value="HPT domain"/>
    <property type="match status" value="1"/>
</dbReference>
<dbReference type="Proteomes" id="UP000032578">
    <property type="component" value="Unassembled WGS sequence"/>
</dbReference>
<protein>
    <recommendedName>
        <fullName evidence="3">Hpt domain-containing protein</fullName>
    </recommendedName>
</protein>
<organism evidence="1 2">
    <name type="scientific">Neotamlana sedimentorum</name>
    <dbReference type="NCBI Taxonomy" id="1435349"/>
    <lineage>
        <taxon>Bacteria</taxon>
        <taxon>Pseudomonadati</taxon>
        <taxon>Bacteroidota</taxon>
        <taxon>Flavobacteriia</taxon>
        <taxon>Flavobacteriales</taxon>
        <taxon>Flavobacteriaceae</taxon>
        <taxon>Neotamlana</taxon>
    </lineage>
</organism>
<dbReference type="AlphaFoldDB" id="A0A0D7WDH0"/>
<dbReference type="PATRIC" id="fig|1435349.4.peg.2689"/>
<dbReference type="GO" id="GO:0000160">
    <property type="term" value="P:phosphorelay signal transduction system"/>
    <property type="evidence" value="ECO:0007669"/>
    <property type="project" value="InterPro"/>
</dbReference>
<keyword evidence="2" id="KW-1185">Reference proteome</keyword>
<dbReference type="RefSeq" id="WP_044632499.1">
    <property type="nucleotide sequence ID" value="NZ_JTDW01000005.1"/>
</dbReference>
<evidence type="ECO:0008006" key="3">
    <source>
        <dbReference type="Google" id="ProtNLM"/>
    </source>
</evidence>
<dbReference type="OrthoDB" id="7478530at2"/>
<sequence>MEQHYKLYRVRELADNDEDFILALAQTFVEEVSVDAERLKNAVAEKNYQEAYQAAHKMKPTVDLFELGVLDTLIEVQDWGKFTKTDQDVTEQLDIVITAVDNALAELKSDFNL</sequence>
<proteinExistence type="predicted"/>